<gene>
    <name evidence="1" type="ORF">A3F55_01395</name>
</gene>
<dbReference type="AlphaFoldDB" id="A0A1F4XU41"/>
<evidence type="ECO:0000313" key="1">
    <source>
        <dbReference type="EMBL" id="OGC85225.1"/>
    </source>
</evidence>
<protein>
    <submittedName>
        <fullName evidence="1">Uncharacterized protein</fullName>
    </submittedName>
</protein>
<evidence type="ECO:0000313" key="2">
    <source>
        <dbReference type="Proteomes" id="UP000178091"/>
    </source>
</evidence>
<dbReference type="EMBL" id="MEWW01000002">
    <property type="protein sequence ID" value="OGC85225.1"/>
    <property type="molecule type" value="Genomic_DNA"/>
</dbReference>
<accession>A0A1F4XU41</accession>
<dbReference type="Proteomes" id="UP000178091">
    <property type="component" value="Unassembled WGS sequence"/>
</dbReference>
<organism evidence="1 2">
    <name type="scientific">Candidatus Adlerbacteria bacterium RIFCSPHIGHO2_12_FULL_53_18</name>
    <dbReference type="NCBI Taxonomy" id="1797242"/>
    <lineage>
        <taxon>Bacteria</taxon>
        <taxon>Candidatus Adleribacteriota</taxon>
    </lineage>
</organism>
<proteinExistence type="predicted"/>
<comment type="caution">
    <text evidence="1">The sequence shown here is derived from an EMBL/GenBank/DDBJ whole genome shotgun (WGS) entry which is preliminary data.</text>
</comment>
<sequence>MDKSKVPAVLAGALALIKDKKHWVPDRSGVYNDKGDWRSIPNEETVRYSTLSVLSESFMDVHATVGYSRVEAICAGSDPIIALGLTLLEVLESVQLKDQWKNRSVTPAWHQECLLCEDMLVNFGKLAGHEGIVNLFQKTLRRLRNEQFKTFSIPRYPEHKHRVGDGDCDVGWCGQSSGYFAHQYPKRCMCGGLIHCDADMSGFNDTYWGPDEQCDGCKEPHRVSSVFDLGDKSYTYRQRLLKAYAEEFPAEQNVTLEQMLIRHTDFCRQYLINILKLPSDTSWDKIRERMWSEKQVKKVV</sequence>
<name>A0A1F4XU41_9BACT</name>
<reference evidence="1 2" key="1">
    <citation type="journal article" date="2016" name="Nat. Commun.">
        <title>Thousands of microbial genomes shed light on interconnected biogeochemical processes in an aquifer system.</title>
        <authorList>
            <person name="Anantharaman K."/>
            <person name="Brown C.T."/>
            <person name="Hug L.A."/>
            <person name="Sharon I."/>
            <person name="Castelle C.J."/>
            <person name="Probst A.J."/>
            <person name="Thomas B.C."/>
            <person name="Singh A."/>
            <person name="Wilkins M.J."/>
            <person name="Karaoz U."/>
            <person name="Brodie E.L."/>
            <person name="Williams K.H."/>
            <person name="Hubbard S.S."/>
            <person name="Banfield J.F."/>
        </authorList>
    </citation>
    <scope>NUCLEOTIDE SEQUENCE [LARGE SCALE GENOMIC DNA]</scope>
</reference>